<evidence type="ECO:0000256" key="5">
    <source>
        <dbReference type="ARBA" id="ARBA00023242"/>
    </source>
</evidence>
<dbReference type="InterPro" id="IPR006447">
    <property type="entry name" value="Myb_dom_plants"/>
</dbReference>
<dbReference type="GO" id="GO:0003677">
    <property type="term" value="F:DNA binding"/>
    <property type="evidence" value="ECO:0007669"/>
    <property type="project" value="UniProtKB-KW"/>
</dbReference>
<feature type="domain" description="HTH myb-type" evidence="9">
    <location>
        <begin position="32"/>
        <end position="86"/>
    </location>
</feature>
<reference evidence="10" key="1">
    <citation type="submission" date="2015-04" db="EMBL/GenBank/DDBJ databases">
        <title>The genome sequence of the plant pathogenic Rhizarian Plasmodiophora brassicae reveals insights in its biotrophic life cycle and the origin of chitin synthesis.</title>
        <authorList>
            <person name="Schwelm A."/>
            <person name="Fogelqvist J."/>
            <person name="Knaust A."/>
            <person name="Julke S."/>
            <person name="Lilja T."/>
            <person name="Dhandapani V."/>
            <person name="Bonilla-Rosso G."/>
            <person name="Karlsson M."/>
            <person name="Shevchenko A."/>
            <person name="Choi S.R."/>
            <person name="Kim H.G."/>
            <person name="Park J.Y."/>
            <person name="Lim Y.P."/>
            <person name="Ludwig-Muller J."/>
            <person name="Dixelius C."/>
        </authorList>
    </citation>
    <scope>NUCLEOTIDE SEQUENCE</scope>
    <source>
        <tissue evidence="10">Potato root galls</tissue>
    </source>
</reference>
<feature type="compositionally biased region" description="Basic residues" evidence="6">
    <location>
        <begin position="98"/>
        <end position="109"/>
    </location>
</feature>
<accession>A0A0H5RBX2</accession>
<dbReference type="InterPro" id="IPR017884">
    <property type="entry name" value="SANT_dom"/>
</dbReference>
<dbReference type="Pfam" id="PF24904">
    <property type="entry name" value="RVE6"/>
    <property type="match status" value="1"/>
</dbReference>
<evidence type="ECO:0000313" key="10">
    <source>
        <dbReference type="EMBL" id="CRZ11102.1"/>
    </source>
</evidence>
<dbReference type="PROSITE" id="PS50090">
    <property type="entry name" value="MYB_LIKE"/>
    <property type="match status" value="1"/>
</dbReference>
<feature type="region of interest" description="Disordered" evidence="6">
    <location>
        <begin position="1"/>
        <end position="37"/>
    </location>
</feature>
<feature type="region of interest" description="Disordered" evidence="6">
    <location>
        <begin position="82"/>
        <end position="129"/>
    </location>
</feature>
<keyword evidence="5" id="KW-0539">Nucleus</keyword>
<dbReference type="InterPro" id="IPR001005">
    <property type="entry name" value="SANT/Myb"/>
</dbReference>
<feature type="domain" description="Myb-like" evidence="7">
    <location>
        <begin position="37"/>
        <end position="82"/>
    </location>
</feature>
<dbReference type="PANTHER" id="PTHR12802">
    <property type="entry name" value="SWI/SNF COMPLEX-RELATED"/>
    <property type="match status" value="1"/>
</dbReference>
<dbReference type="CDD" id="cd00167">
    <property type="entry name" value="SANT"/>
    <property type="match status" value="1"/>
</dbReference>
<evidence type="ECO:0000256" key="6">
    <source>
        <dbReference type="SAM" id="MobiDB-lite"/>
    </source>
</evidence>
<keyword evidence="3" id="KW-0238">DNA-binding</keyword>
<proteinExistence type="predicted"/>
<dbReference type="EMBL" id="HACM01010660">
    <property type="protein sequence ID" value="CRZ11102.1"/>
    <property type="molecule type" value="Transcribed_RNA"/>
</dbReference>
<name>A0A0H5RBX2_9EUKA</name>
<dbReference type="FunFam" id="1.10.10.60:FF:000023">
    <property type="entry name" value="protein REVEILLE 6 isoform X1"/>
    <property type="match status" value="1"/>
</dbReference>
<evidence type="ECO:0000259" key="9">
    <source>
        <dbReference type="PROSITE" id="PS51294"/>
    </source>
</evidence>
<feature type="compositionally biased region" description="Acidic residues" evidence="6">
    <location>
        <begin position="1"/>
        <end position="10"/>
    </location>
</feature>
<comment type="subcellular location">
    <subcellularLocation>
        <location evidence="1">Nucleus</location>
    </subcellularLocation>
</comment>
<feature type="compositionally biased region" description="Basic residues" evidence="6">
    <location>
        <begin position="18"/>
        <end position="29"/>
    </location>
</feature>
<dbReference type="PROSITE" id="PS51293">
    <property type="entry name" value="SANT"/>
    <property type="match status" value="1"/>
</dbReference>
<feature type="compositionally biased region" description="Basic and acidic residues" evidence="6">
    <location>
        <begin position="110"/>
        <end position="123"/>
    </location>
</feature>
<dbReference type="PROSITE" id="PS51294">
    <property type="entry name" value="HTH_MYB"/>
    <property type="match status" value="1"/>
</dbReference>
<evidence type="ECO:0000259" key="7">
    <source>
        <dbReference type="PROSITE" id="PS50090"/>
    </source>
</evidence>
<dbReference type="GO" id="GO:0005634">
    <property type="term" value="C:nucleus"/>
    <property type="evidence" value="ECO:0007669"/>
    <property type="project" value="UniProtKB-SubCell"/>
</dbReference>
<evidence type="ECO:0000256" key="1">
    <source>
        <dbReference type="ARBA" id="ARBA00004123"/>
    </source>
</evidence>
<keyword evidence="4" id="KW-0804">Transcription</keyword>
<dbReference type="InterPro" id="IPR017930">
    <property type="entry name" value="Myb_dom"/>
</dbReference>
<evidence type="ECO:0000256" key="2">
    <source>
        <dbReference type="ARBA" id="ARBA00023015"/>
    </source>
</evidence>
<dbReference type="GO" id="GO:0010468">
    <property type="term" value="P:regulation of gene expression"/>
    <property type="evidence" value="ECO:0007669"/>
    <property type="project" value="UniProtKB-ARBA"/>
</dbReference>
<dbReference type="Gene3D" id="1.10.10.60">
    <property type="entry name" value="Homeodomain-like"/>
    <property type="match status" value="1"/>
</dbReference>
<dbReference type="Pfam" id="PF00249">
    <property type="entry name" value="Myb_DNA-binding"/>
    <property type="match status" value="1"/>
</dbReference>
<dbReference type="InterPro" id="IPR009057">
    <property type="entry name" value="Homeodomain-like_sf"/>
</dbReference>
<keyword evidence="2" id="KW-0805">Transcription regulation</keyword>
<dbReference type="SMART" id="SM00717">
    <property type="entry name" value="SANT"/>
    <property type="match status" value="1"/>
</dbReference>
<dbReference type="NCBIfam" id="TIGR01557">
    <property type="entry name" value="myb_SHAQKYF"/>
    <property type="match status" value="1"/>
</dbReference>
<sequence length="335" mass="38158">MPDSNDDMVDIDSASTSKHSKRDQKKNRKPYTITKPRESWTDEEHDLFLEALQLFEREWKQIEAHIKTKTVIQIRSHAQKYFQKMQKTGKQDCIPPPRPKRRSKKPYPKISRDRKVKNPDFRMPHSAGPNQDYISTAYPFGSPTSSIVNQIPPRPTMQTASVVNSLQWALWERQQLAELQQEQLSQAQYYLQQAIAAHTVEDKQADSNDVSKSPNFPKVYSFLGSLFDPSTSGHVEQLRCMDDMDRQVVQLLMQNLASNLGKHHTIANDFHGPQEASNKELYMSMSHDHMNKFLIQPSSRPGAAPMESTISKSGLDGGANHGNNFYPGASNSNMM</sequence>
<feature type="domain" description="SANT" evidence="8">
    <location>
        <begin position="35"/>
        <end position="90"/>
    </location>
</feature>
<evidence type="ECO:0000256" key="4">
    <source>
        <dbReference type="ARBA" id="ARBA00023163"/>
    </source>
</evidence>
<evidence type="ECO:0000256" key="3">
    <source>
        <dbReference type="ARBA" id="ARBA00023125"/>
    </source>
</evidence>
<organism evidence="10">
    <name type="scientific">Spongospora subterranea</name>
    <dbReference type="NCBI Taxonomy" id="70186"/>
    <lineage>
        <taxon>Eukaryota</taxon>
        <taxon>Sar</taxon>
        <taxon>Rhizaria</taxon>
        <taxon>Endomyxa</taxon>
        <taxon>Phytomyxea</taxon>
        <taxon>Plasmodiophorida</taxon>
        <taxon>Plasmodiophoridae</taxon>
        <taxon>Spongospora</taxon>
    </lineage>
</organism>
<feature type="region of interest" description="Disordered" evidence="6">
    <location>
        <begin position="298"/>
        <end position="335"/>
    </location>
</feature>
<evidence type="ECO:0000259" key="8">
    <source>
        <dbReference type="PROSITE" id="PS51293"/>
    </source>
</evidence>
<dbReference type="AlphaFoldDB" id="A0A0H5RBX2"/>
<protein>
    <submittedName>
        <fullName evidence="10">Uncharacterized protein</fullName>
    </submittedName>
</protein>
<dbReference type="SUPFAM" id="SSF46689">
    <property type="entry name" value="Homeodomain-like"/>
    <property type="match status" value="1"/>
</dbReference>
<dbReference type="PANTHER" id="PTHR12802:SF146">
    <property type="entry name" value="PROTEIN REVEILLE 3"/>
    <property type="match status" value="1"/>
</dbReference>